<proteinExistence type="predicted"/>
<feature type="domain" description="Protein CPL1-like" evidence="3">
    <location>
        <begin position="204"/>
        <end position="261"/>
    </location>
</feature>
<dbReference type="RefSeq" id="XP_007763590.1">
    <property type="nucleotide sequence ID" value="XM_007765400.1"/>
</dbReference>
<keyword evidence="2" id="KW-0732">Signal</keyword>
<dbReference type="OrthoDB" id="439917at2759"/>
<dbReference type="GeneID" id="19204548"/>
<feature type="chain" id="PRO_5024342270" description="Protein CPL1-like domain-containing protein" evidence="2">
    <location>
        <begin position="22"/>
        <end position="263"/>
    </location>
</feature>
<dbReference type="Pfam" id="PF21671">
    <property type="entry name" value="CPL1-like"/>
    <property type="match status" value="1"/>
</dbReference>
<evidence type="ECO:0000256" key="1">
    <source>
        <dbReference type="SAM" id="MobiDB-lite"/>
    </source>
</evidence>
<dbReference type="Proteomes" id="UP000053558">
    <property type="component" value="Unassembled WGS sequence"/>
</dbReference>
<keyword evidence="5" id="KW-1185">Reference proteome</keyword>
<organism evidence="4 5">
    <name type="scientific">Coniophora puteana (strain RWD-64-598)</name>
    <name type="common">Brown rot fungus</name>
    <dbReference type="NCBI Taxonomy" id="741705"/>
    <lineage>
        <taxon>Eukaryota</taxon>
        <taxon>Fungi</taxon>
        <taxon>Dikarya</taxon>
        <taxon>Basidiomycota</taxon>
        <taxon>Agaricomycotina</taxon>
        <taxon>Agaricomycetes</taxon>
        <taxon>Agaricomycetidae</taxon>
        <taxon>Boletales</taxon>
        <taxon>Coniophorineae</taxon>
        <taxon>Coniophoraceae</taxon>
        <taxon>Coniophora</taxon>
    </lineage>
</organism>
<evidence type="ECO:0000313" key="5">
    <source>
        <dbReference type="Proteomes" id="UP000053558"/>
    </source>
</evidence>
<protein>
    <recommendedName>
        <fullName evidence="3">Protein CPL1-like domain-containing protein</fullName>
    </recommendedName>
</protein>
<reference evidence="5" key="1">
    <citation type="journal article" date="2012" name="Science">
        <title>The Paleozoic origin of enzymatic lignin decomposition reconstructed from 31 fungal genomes.</title>
        <authorList>
            <person name="Floudas D."/>
            <person name="Binder M."/>
            <person name="Riley R."/>
            <person name="Barry K."/>
            <person name="Blanchette R.A."/>
            <person name="Henrissat B."/>
            <person name="Martinez A.T."/>
            <person name="Otillar R."/>
            <person name="Spatafora J.W."/>
            <person name="Yadav J.S."/>
            <person name="Aerts A."/>
            <person name="Benoit I."/>
            <person name="Boyd A."/>
            <person name="Carlson A."/>
            <person name="Copeland A."/>
            <person name="Coutinho P.M."/>
            <person name="de Vries R.P."/>
            <person name="Ferreira P."/>
            <person name="Findley K."/>
            <person name="Foster B."/>
            <person name="Gaskell J."/>
            <person name="Glotzer D."/>
            <person name="Gorecki P."/>
            <person name="Heitman J."/>
            <person name="Hesse C."/>
            <person name="Hori C."/>
            <person name="Igarashi K."/>
            <person name="Jurgens J.A."/>
            <person name="Kallen N."/>
            <person name="Kersten P."/>
            <person name="Kohler A."/>
            <person name="Kuees U."/>
            <person name="Kumar T.K.A."/>
            <person name="Kuo A."/>
            <person name="LaButti K."/>
            <person name="Larrondo L.F."/>
            <person name="Lindquist E."/>
            <person name="Ling A."/>
            <person name="Lombard V."/>
            <person name="Lucas S."/>
            <person name="Lundell T."/>
            <person name="Martin R."/>
            <person name="McLaughlin D.J."/>
            <person name="Morgenstern I."/>
            <person name="Morin E."/>
            <person name="Murat C."/>
            <person name="Nagy L.G."/>
            <person name="Nolan M."/>
            <person name="Ohm R.A."/>
            <person name="Patyshakuliyeva A."/>
            <person name="Rokas A."/>
            <person name="Ruiz-Duenas F.J."/>
            <person name="Sabat G."/>
            <person name="Salamov A."/>
            <person name="Samejima M."/>
            <person name="Schmutz J."/>
            <person name="Slot J.C."/>
            <person name="St John F."/>
            <person name="Stenlid J."/>
            <person name="Sun H."/>
            <person name="Sun S."/>
            <person name="Syed K."/>
            <person name="Tsang A."/>
            <person name="Wiebenga A."/>
            <person name="Young D."/>
            <person name="Pisabarro A."/>
            <person name="Eastwood D.C."/>
            <person name="Martin F."/>
            <person name="Cullen D."/>
            <person name="Grigoriev I.V."/>
            <person name="Hibbett D.S."/>
        </authorList>
    </citation>
    <scope>NUCLEOTIDE SEQUENCE [LARGE SCALE GENOMIC DNA]</scope>
    <source>
        <strain evidence="5">RWD-64-598 SS2</strain>
    </source>
</reference>
<evidence type="ECO:0000256" key="2">
    <source>
        <dbReference type="SAM" id="SignalP"/>
    </source>
</evidence>
<dbReference type="PANTHER" id="PTHR35192:SF2">
    <property type="entry name" value="APPLE DOMAIN-CONTAINING PROTEIN"/>
    <property type="match status" value="1"/>
</dbReference>
<comment type="caution">
    <text evidence="4">The sequence shown here is derived from an EMBL/GenBank/DDBJ whole genome shotgun (WGS) entry which is preliminary data.</text>
</comment>
<evidence type="ECO:0000313" key="4">
    <source>
        <dbReference type="EMBL" id="EIW86948.1"/>
    </source>
</evidence>
<gene>
    <name evidence="4" type="ORF">CONPUDRAFT_161576</name>
</gene>
<feature type="signal peptide" evidence="2">
    <location>
        <begin position="1"/>
        <end position="21"/>
    </location>
</feature>
<dbReference type="PANTHER" id="PTHR35192">
    <property type="entry name" value="PROTEIN, PUTATIVE-RELATED"/>
    <property type="match status" value="1"/>
</dbReference>
<accession>A0A5M3N6P4</accession>
<evidence type="ECO:0000259" key="3">
    <source>
        <dbReference type="Pfam" id="PF21671"/>
    </source>
</evidence>
<dbReference type="KEGG" id="cput:CONPUDRAFT_161576"/>
<dbReference type="InterPro" id="IPR048661">
    <property type="entry name" value="CPL1-like"/>
</dbReference>
<dbReference type="AlphaFoldDB" id="A0A5M3N6P4"/>
<name>A0A5M3N6P4_CONPW</name>
<dbReference type="InterPro" id="IPR038955">
    <property type="entry name" value="PriA/CPL1_fungi"/>
</dbReference>
<sequence length="263" mass="27887">MAARSLAALLLVLCLVSASLAFPNEFSQRRAAPWAVDEVAARAPRAAPSKRFADFARAATPSKRFEKREIYGAPSKRHPGPSKRAEPTVSKRYVARDAIPTPDRPSGPSKRAPGPSAALHARDVPAPSKRYEVRDAAPTPSGSFSQKRSPLEKRGIEEQGVIINVVSGQFDNSEALCPGTSSACPLLGKSGTLPLTGNLHELDFECVDLNADLRSCGGCSSVFPEQFDCTEMVGAEGVACVSGQCQASTCQTGFTLQDDHTCA</sequence>
<dbReference type="EMBL" id="JH711573">
    <property type="protein sequence ID" value="EIW86948.1"/>
    <property type="molecule type" value="Genomic_DNA"/>
</dbReference>
<feature type="region of interest" description="Disordered" evidence="1">
    <location>
        <begin position="66"/>
        <end position="155"/>
    </location>
</feature>
<dbReference type="OMA" id="HELDFEC"/>